<dbReference type="GeneID" id="113396775"/>
<keyword evidence="5" id="KW-1185">Reference proteome</keyword>
<dbReference type="AlphaFoldDB" id="A0A8B8I0K2"/>
<dbReference type="GO" id="GO:0042600">
    <property type="term" value="C:egg chorion"/>
    <property type="evidence" value="ECO:0007669"/>
    <property type="project" value="InterPro"/>
</dbReference>
<sequence length="208" mass="20413">MAAKSFLLFCAQALLIKCISSQCIGVPYNPIAAEGFAWGTPNSLAWEAAAGPWGAPCAAATWATAPIATTPYATAEWAGGFGPATLAASNGGGLAVTSASPIAPSGVAMTSDNAYQGALAVSGAVPFLGAVAMEGALPTGGAGTINYSCGNGNVAMITEDVTPSGYNAFPGPYGYGPIAAAEGYGYGPLAFEAGINGAYGYRGCGAIY</sequence>
<evidence type="ECO:0000256" key="2">
    <source>
        <dbReference type="ARBA" id="ARBA00022737"/>
    </source>
</evidence>
<dbReference type="GO" id="GO:0007304">
    <property type="term" value="P:chorion-containing eggshell formation"/>
    <property type="evidence" value="ECO:0007669"/>
    <property type="project" value="InterPro"/>
</dbReference>
<proteinExistence type="inferred from homology"/>
<dbReference type="GO" id="GO:0005213">
    <property type="term" value="F:structural constituent of egg chorion"/>
    <property type="evidence" value="ECO:0007669"/>
    <property type="project" value="InterPro"/>
</dbReference>
<evidence type="ECO:0000256" key="3">
    <source>
        <dbReference type="RuleBase" id="RU004378"/>
    </source>
</evidence>
<evidence type="ECO:0000313" key="6">
    <source>
        <dbReference type="RefSeq" id="XP_026490614.2"/>
    </source>
</evidence>
<feature type="signal peptide" evidence="4">
    <location>
        <begin position="1"/>
        <end position="21"/>
    </location>
</feature>
<protein>
    <submittedName>
        <fullName evidence="6">Chorion class B protein PC10-like</fullName>
    </submittedName>
</protein>
<keyword evidence="2" id="KW-0677">Repeat</keyword>
<accession>A0A8B8I0K2</accession>
<evidence type="ECO:0000256" key="4">
    <source>
        <dbReference type="SAM" id="SignalP"/>
    </source>
</evidence>
<evidence type="ECO:0000313" key="5">
    <source>
        <dbReference type="Proteomes" id="UP001652626"/>
    </source>
</evidence>
<dbReference type="InterPro" id="IPR002635">
    <property type="entry name" value="Chorion"/>
</dbReference>
<comment type="similarity">
    <text evidence="1 3">Belongs to the chorion protein family.</text>
</comment>
<dbReference type="OrthoDB" id="6930117at2759"/>
<dbReference type="OMA" id="GPAYGYN"/>
<dbReference type="Pfam" id="PF01723">
    <property type="entry name" value="Chorion_1"/>
    <property type="match status" value="1"/>
</dbReference>
<gene>
    <name evidence="6" type="primary">LOC113396775</name>
</gene>
<keyword evidence="4" id="KW-0732">Signal</keyword>
<dbReference type="RefSeq" id="XP_026490614.2">
    <property type="nucleotide sequence ID" value="XM_026634829.2"/>
</dbReference>
<dbReference type="Proteomes" id="UP001652626">
    <property type="component" value="Chromosome 28"/>
</dbReference>
<organism evidence="5 6">
    <name type="scientific">Vanessa tameamea</name>
    <name type="common">Kamehameha butterfly</name>
    <dbReference type="NCBI Taxonomy" id="334116"/>
    <lineage>
        <taxon>Eukaryota</taxon>
        <taxon>Metazoa</taxon>
        <taxon>Ecdysozoa</taxon>
        <taxon>Arthropoda</taxon>
        <taxon>Hexapoda</taxon>
        <taxon>Insecta</taxon>
        <taxon>Pterygota</taxon>
        <taxon>Neoptera</taxon>
        <taxon>Endopterygota</taxon>
        <taxon>Lepidoptera</taxon>
        <taxon>Glossata</taxon>
        <taxon>Ditrysia</taxon>
        <taxon>Papilionoidea</taxon>
        <taxon>Nymphalidae</taxon>
        <taxon>Nymphalinae</taxon>
        <taxon>Vanessa</taxon>
    </lineage>
</organism>
<evidence type="ECO:0000256" key="1">
    <source>
        <dbReference type="ARBA" id="ARBA00005906"/>
    </source>
</evidence>
<reference evidence="6" key="1">
    <citation type="submission" date="2025-08" db="UniProtKB">
        <authorList>
            <consortium name="RefSeq"/>
        </authorList>
    </citation>
    <scope>IDENTIFICATION</scope>
    <source>
        <tissue evidence="6">Whole body</tissue>
    </source>
</reference>
<feature type="chain" id="PRO_5045078835" evidence="4">
    <location>
        <begin position="22"/>
        <end position="208"/>
    </location>
</feature>
<name>A0A8B8I0K2_VANTA</name>